<name>A0A915CWE1_9BILA</name>
<sequence length="99" mass="11694">MDFWLPSTTIYADLNSSNLTMEFNKVDNQRLSVVFDSHEYYFRVFGWMLLCGWLSTIIYITRDFWFPDSFILPKATEKAKIVPLQIPLIYIDEDVVDAI</sequence>
<evidence type="ECO:0000313" key="2">
    <source>
        <dbReference type="Proteomes" id="UP000887574"/>
    </source>
</evidence>
<dbReference type="WBParaSite" id="jg13366">
    <property type="protein sequence ID" value="jg13366"/>
    <property type="gene ID" value="jg13366"/>
</dbReference>
<evidence type="ECO:0000256" key="1">
    <source>
        <dbReference type="SAM" id="Phobius"/>
    </source>
</evidence>
<reference evidence="3" key="1">
    <citation type="submission" date="2022-11" db="UniProtKB">
        <authorList>
            <consortium name="WormBaseParasite"/>
        </authorList>
    </citation>
    <scope>IDENTIFICATION</scope>
</reference>
<proteinExistence type="predicted"/>
<keyword evidence="1" id="KW-1133">Transmembrane helix</keyword>
<dbReference type="AlphaFoldDB" id="A0A915CWE1"/>
<protein>
    <submittedName>
        <fullName evidence="3">Neurotransmitter-gated ion-channel ligand-binding domain-containing protein</fullName>
    </submittedName>
</protein>
<organism evidence="2 3">
    <name type="scientific">Ditylenchus dipsaci</name>
    <dbReference type="NCBI Taxonomy" id="166011"/>
    <lineage>
        <taxon>Eukaryota</taxon>
        <taxon>Metazoa</taxon>
        <taxon>Ecdysozoa</taxon>
        <taxon>Nematoda</taxon>
        <taxon>Chromadorea</taxon>
        <taxon>Rhabditida</taxon>
        <taxon>Tylenchina</taxon>
        <taxon>Tylenchomorpha</taxon>
        <taxon>Sphaerularioidea</taxon>
        <taxon>Anguinidae</taxon>
        <taxon>Anguininae</taxon>
        <taxon>Ditylenchus</taxon>
    </lineage>
</organism>
<feature type="transmembrane region" description="Helical" evidence="1">
    <location>
        <begin position="40"/>
        <end position="60"/>
    </location>
</feature>
<evidence type="ECO:0000313" key="3">
    <source>
        <dbReference type="WBParaSite" id="jg13366"/>
    </source>
</evidence>
<accession>A0A915CWE1</accession>
<dbReference type="Proteomes" id="UP000887574">
    <property type="component" value="Unplaced"/>
</dbReference>
<keyword evidence="2" id="KW-1185">Reference proteome</keyword>
<keyword evidence="1" id="KW-0812">Transmembrane</keyword>
<keyword evidence="1" id="KW-0472">Membrane</keyword>